<feature type="compositionally biased region" description="Polar residues" evidence="6">
    <location>
        <begin position="429"/>
        <end position="439"/>
    </location>
</feature>
<dbReference type="InterPro" id="IPR002549">
    <property type="entry name" value="AI-2E-like"/>
</dbReference>
<evidence type="ECO:0000313" key="9">
    <source>
        <dbReference type="Proteomes" id="UP000219467"/>
    </source>
</evidence>
<keyword evidence="3 7" id="KW-0812">Transmembrane</keyword>
<evidence type="ECO:0000256" key="7">
    <source>
        <dbReference type="SAM" id="Phobius"/>
    </source>
</evidence>
<evidence type="ECO:0000256" key="2">
    <source>
        <dbReference type="ARBA" id="ARBA00009773"/>
    </source>
</evidence>
<feature type="transmembrane region" description="Helical" evidence="7">
    <location>
        <begin position="94"/>
        <end position="111"/>
    </location>
</feature>
<feature type="transmembrane region" description="Helical" evidence="7">
    <location>
        <begin position="267"/>
        <end position="289"/>
    </location>
</feature>
<feature type="transmembrane region" description="Helical" evidence="7">
    <location>
        <begin position="70"/>
        <end position="88"/>
    </location>
</feature>
<dbReference type="Proteomes" id="UP000219467">
    <property type="component" value="Unassembled WGS sequence"/>
</dbReference>
<dbReference type="Pfam" id="PF01594">
    <property type="entry name" value="AI-2E_transport"/>
    <property type="match status" value="1"/>
</dbReference>
<organism evidence="8 9">
    <name type="scientific">Cereibacter ovatus</name>
    <dbReference type="NCBI Taxonomy" id="439529"/>
    <lineage>
        <taxon>Bacteria</taxon>
        <taxon>Pseudomonadati</taxon>
        <taxon>Pseudomonadota</taxon>
        <taxon>Alphaproteobacteria</taxon>
        <taxon>Rhodobacterales</taxon>
        <taxon>Paracoccaceae</taxon>
        <taxon>Cereibacter</taxon>
    </lineage>
</organism>
<name>A0A285CRB2_9RHOB</name>
<evidence type="ECO:0000256" key="6">
    <source>
        <dbReference type="SAM" id="MobiDB-lite"/>
    </source>
</evidence>
<sequence length="439" mass="46987">MPFPSFRPVVPRNKPPGFSVVRHRKHRPLPEGDGDAMQTERRTQPGEPADDSSAEAGPAADPVHLNHLAAIRRLLGCILLVLVIMGLYFARDVILPLMVGLLLALTLSPVVRAMQRIGVAAPVTATALILALAAVLAVAAFLSSGPVADWINQAPRLGDQLRDRLQSLLRSFQAVQDASEQMSDFATDAEDPTVQRVAVQLPGILGSAVGSVAAILTTGVVTLVLALFLLASGDLFYIKLIEAFPRFGDKKRVLRIVYGIDRRVSRYLLSVTLINAGLGAVIGLAMWGAGMPRPLIWAVAAFVLNFLPYIGAVAGVGLSAAVALVHFDPLSQALLVPALYLVCTMVEGQLVTPIVLGRRLELNTVSVFVTVIFWGWLWGIAGVLIAVPFLVCLKVVCDNVEALHVLGNFLGARDPLPELDPADPADSGRWQSNPTEDRS</sequence>
<comment type="subcellular location">
    <subcellularLocation>
        <location evidence="1">Membrane</location>
        <topology evidence="1">Multi-pass membrane protein</topology>
    </subcellularLocation>
</comment>
<protein>
    <submittedName>
        <fullName evidence="8">Predicted PurR-regulated permease PerM</fullName>
    </submittedName>
</protein>
<feature type="region of interest" description="Disordered" evidence="6">
    <location>
        <begin position="1"/>
        <end position="58"/>
    </location>
</feature>
<reference evidence="9" key="1">
    <citation type="submission" date="2017-08" db="EMBL/GenBank/DDBJ databases">
        <authorList>
            <person name="Varghese N."/>
            <person name="Submissions S."/>
        </authorList>
    </citation>
    <scope>NUCLEOTIDE SEQUENCE [LARGE SCALE GENOMIC DNA]</scope>
    <source>
        <strain evidence="9">JA234</strain>
    </source>
</reference>
<feature type="transmembrane region" description="Helical" evidence="7">
    <location>
        <begin position="204"/>
        <end position="230"/>
    </location>
</feature>
<evidence type="ECO:0000256" key="4">
    <source>
        <dbReference type="ARBA" id="ARBA00022989"/>
    </source>
</evidence>
<feature type="transmembrane region" description="Helical" evidence="7">
    <location>
        <begin position="123"/>
        <end position="142"/>
    </location>
</feature>
<feature type="region of interest" description="Disordered" evidence="6">
    <location>
        <begin position="418"/>
        <end position="439"/>
    </location>
</feature>
<keyword evidence="5 7" id="KW-0472">Membrane</keyword>
<evidence type="ECO:0000256" key="1">
    <source>
        <dbReference type="ARBA" id="ARBA00004141"/>
    </source>
</evidence>
<gene>
    <name evidence="8" type="ORF">SAMN05878503_1053</name>
</gene>
<keyword evidence="9" id="KW-1185">Reference proteome</keyword>
<dbReference type="GO" id="GO:0055085">
    <property type="term" value="P:transmembrane transport"/>
    <property type="evidence" value="ECO:0007669"/>
    <property type="project" value="TreeGrafter"/>
</dbReference>
<evidence type="ECO:0000256" key="5">
    <source>
        <dbReference type="ARBA" id="ARBA00023136"/>
    </source>
</evidence>
<comment type="similarity">
    <text evidence="2">Belongs to the autoinducer-2 exporter (AI-2E) (TC 2.A.86) family.</text>
</comment>
<dbReference type="AlphaFoldDB" id="A0A285CRB2"/>
<proteinExistence type="inferred from homology"/>
<accession>A0A285CRB2</accession>
<dbReference type="PANTHER" id="PTHR21716:SF16">
    <property type="entry name" value="BLL1467 PROTEIN"/>
    <property type="match status" value="1"/>
</dbReference>
<dbReference type="GO" id="GO:0016020">
    <property type="term" value="C:membrane"/>
    <property type="evidence" value="ECO:0007669"/>
    <property type="project" value="UniProtKB-SubCell"/>
</dbReference>
<dbReference type="PANTHER" id="PTHR21716">
    <property type="entry name" value="TRANSMEMBRANE PROTEIN"/>
    <property type="match status" value="1"/>
</dbReference>
<keyword evidence="4 7" id="KW-1133">Transmembrane helix</keyword>
<evidence type="ECO:0000256" key="3">
    <source>
        <dbReference type="ARBA" id="ARBA00022692"/>
    </source>
</evidence>
<evidence type="ECO:0000313" key="8">
    <source>
        <dbReference type="EMBL" id="SNX70097.1"/>
    </source>
</evidence>
<dbReference type="EMBL" id="OAOQ01000005">
    <property type="protein sequence ID" value="SNX70097.1"/>
    <property type="molecule type" value="Genomic_DNA"/>
</dbReference>
<feature type="transmembrane region" description="Helical" evidence="7">
    <location>
        <begin position="368"/>
        <end position="393"/>
    </location>
</feature>
<feature type="transmembrane region" description="Helical" evidence="7">
    <location>
        <begin position="334"/>
        <end position="356"/>
    </location>
</feature>
<feature type="transmembrane region" description="Helical" evidence="7">
    <location>
        <begin position="295"/>
        <end position="327"/>
    </location>
</feature>